<protein>
    <submittedName>
        <fullName evidence="8">Lipid II:glycine glycyltransferase (Peptidoglycan interpeptide bridge formation enzyme)</fullName>
    </submittedName>
</protein>
<dbReference type="SUPFAM" id="SSF55729">
    <property type="entry name" value="Acyl-CoA N-acyltransferases (Nat)"/>
    <property type="match status" value="1"/>
</dbReference>
<evidence type="ECO:0000256" key="4">
    <source>
        <dbReference type="ARBA" id="ARBA00022984"/>
    </source>
</evidence>
<keyword evidence="5" id="KW-0012">Acyltransferase</keyword>
<dbReference type="PROSITE" id="PS51191">
    <property type="entry name" value="FEMABX"/>
    <property type="match status" value="1"/>
</dbReference>
<evidence type="ECO:0000256" key="5">
    <source>
        <dbReference type="ARBA" id="ARBA00023315"/>
    </source>
</evidence>
<dbReference type="Gene3D" id="3.40.630.30">
    <property type="match status" value="1"/>
</dbReference>
<evidence type="ECO:0000313" key="9">
    <source>
        <dbReference type="Proteomes" id="UP000192906"/>
    </source>
</evidence>
<keyword evidence="6" id="KW-0961">Cell wall biogenesis/degradation</keyword>
<dbReference type="InterPro" id="IPR016181">
    <property type="entry name" value="Acyl_CoA_acyltransferase"/>
</dbReference>
<dbReference type="InterPro" id="IPR003447">
    <property type="entry name" value="FEMABX"/>
</dbReference>
<dbReference type="EMBL" id="FWZU01000005">
    <property type="protein sequence ID" value="SMF33941.1"/>
    <property type="molecule type" value="Genomic_DNA"/>
</dbReference>
<gene>
    <name evidence="8" type="ORF">SAMN06295933_2943</name>
</gene>
<evidence type="ECO:0000256" key="2">
    <source>
        <dbReference type="ARBA" id="ARBA00022679"/>
    </source>
</evidence>
<keyword evidence="2 8" id="KW-0808">Transferase</keyword>
<accession>A0A1X7EHB8</accession>
<dbReference type="GO" id="GO:0016755">
    <property type="term" value="F:aminoacyltransferase activity"/>
    <property type="evidence" value="ECO:0007669"/>
    <property type="project" value="InterPro"/>
</dbReference>
<reference evidence="9" key="1">
    <citation type="submission" date="2017-04" db="EMBL/GenBank/DDBJ databases">
        <authorList>
            <person name="Varghese N."/>
            <person name="Submissions S."/>
        </authorList>
    </citation>
    <scope>NUCLEOTIDE SEQUENCE [LARGE SCALE GENOMIC DNA]</scope>
    <source>
        <strain evidence="9">K3S</strain>
    </source>
</reference>
<feature type="domain" description="BioF2-like acetyltransferase" evidence="7">
    <location>
        <begin position="257"/>
        <end position="325"/>
    </location>
</feature>
<organism evidence="8 9">
    <name type="scientific">Desulfovibrio gilichinskyi</name>
    <dbReference type="NCBI Taxonomy" id="1519643"/>
    <lineage>
        <taxon>Bacteria</taxon>
        <taxon>Pseudomonadati</taxon>
        <taxon>Thermodesulfobacteriota</taxon>
        <taxon>Desulfovibrionia</taxon>
        <taxon>Desulfovibrionales</taxon>
        <taxon>Desulfovibrionaceae</taxon>
        <taxon>Desulfovibrio</taxon>
    </lineage>
</organism>
<proteinExistence type="inferred from homology"/>
<evidence type="ECO:0000256" key="3">
    <source>
        <dbReference type="ARBA" id="ARBA00022960"/>
    </source>
</evidence>
<dbReference type="OrthoDB" id="9773932at2"/>
<name>A0A1X7EHB8_9BACT</name>
<evidence type="ECO:0000256" key="1">
    <source>
        <dbReference type="ARBA" id="ARBA00009943"/>
    </source>
</evidence>
<dbReference type="Proteomes" id="UP000192906">
    <property type="component" value="Unassembled WGS sequence"/>
</dbReference>
<evidence type="ECO:0000256" key="6">
    <source>
        <dbReference type="ARBA" id="ARBA00023316"/>
    </source>
</evidence>
<dbReference type="PANTHER" id="PTHR36174">
    <property type="entry name" value="LIPID II:GLYCINE GLYCYLTRANSFERASE"/>
    <property type="match status" value="1"/>
</dbReference>
<dbReference type="PANTHER" id="PTHR36174:SF1">
    <property type="entry name" value="LIPID II:GLYCINE GLYCYLTRANSFERASE"/>
    <property type="match status" value="1"/>
</dbReference>
<evidence type="ECO:0000313" key="8">
    <source>
        <dbReference type="EMBL" id="SMF33941.1"/>
    </source>
</evidence>
<comment type="similarity">
    <text evidence="1">Belongs to the FemABX family.</text>
</comment>
<sequence length="378" mass="43567">MENLQSYEKLTNFIKPSRFINKHFLSRLISRYMKNLFKVTSTPPIDWDSWNTAHCSTAPFIQSSQWANILTEIEKSEPLYVRIYSNGSLISQSLLMKRFYYDRFTNTKKFFLPYFECLHGPIFIQNASDLNIKYTLKSLSDLAQKNLSTHFLLIPNFQQECTEINKTSLEQFGFKVKPWATYLIDLTIDYDSIRAKFSPKVRNKLNKALRSGISIKKVESYSEFETVYCPELNKIKTLAGLYGDPASRSQWTENTSNGYHYYLAYKDEQILGCIGLLVFNGTATEIGSAISPEALERKYPAQDLLHWHIITEAKKLGAKSLDLAGVNPYPETPKEHGIQSFKKKWGGQYITYNIATKNFIPAKDFLAKHTKRLIALMS</sequence>
<dbReference type="GO" id="GO:0071555">
    <property type="term" value="P:cell wall organization"/>
    <property type="evidence" value="ECO:0007669"/>
    <property type="project" value="UniProtKB-KW"/>
</dbReference>
<evidence type="ECO:0000259" key="7">
    <source>
        <dbReference type="Pfam" id="PF13480"/>
    </source>
</evidence>
<keyword evidence="4" id="KW-0573">Peptidoglycan synthesis</keyword>
<dbReference type="STRING" id="1519643.SAMN06295933_2943"/>
<keyword evidence="9" id="KW-1185">Reference proteome</keyword>
<dbReference type="InterPro" id="IPR038740">
    <property type="entry name" value="BioF2-like_GNAT_dom"/>
</dbReference>
<keyword evidence="3" id="KW-0133">Cell shape</keyword>
<dbReference type="Pfam" id="PF13480">
    <property type="entry name" value="Acetyltransf_6"/>
    <property type="match status" value="1"/>
</dbReference>
<dbReference type="GO" id="GO:0009252">
    <property type="term" value="P:peptidoglycan biosynthetic process"/>
    <property type="evidence" value="ECO:0007669"/>
    <property type="project" value="UniProtKB-KW"/>
</dbReference>
<dbReference type="InterPro" id="IPR050644">
    <property type="entry name" value="PG_Glycine_Bridge_Synth"/>
</dbReference>
<dbReference type="AlphaFoldDB" id="A0A1X7EHB8"/>
<dbReference type="GO" id="GO:0008360">
    <property type="term" value="P:regulation of cell shape"/>
    <property type="evidence" value="ECO:0007669"/>
    <property type="project" value="UniProtKB-KW"/>
</dbReference>